<dbReference type="PANTHER" id="PTHR40267">
    <property type="entry name" value="BLR3294 PROTEIN"/>
    <property type="match status" value="1"/>
</dbReference>
<dbReference type="eggNOG" id="ENOG502SN3M">
    <property type="taxonomic scope" value="Eukaryota"/>
</dbReference>
<sequence>MMPRKIRLGVIVPSSNTALEPLTQQIVASLVVNSDTPADVTVHFARFRVTKIALSADADAQFAHDAMLEAARLLADAHVDIIGWSGTAASWLGLRADVDLCAAIKASTGIPATSAVLGMMDVLITQGAGNTKIGLVTPYTQDVHNEICKNLGKAGFVCPPERGRCAGLSENVLFASIDDEQLDGMLADVVGHGADTVLIMCTNVRAAHRAKHWETRYGIRVLDSVATTVVGMLNKLKLEVEPSSVADWGSVL</sequence>
<dbReference type="OrthoDB" id="414270at2759"/>
<dbReference type="OMA" id="TNLHAAH"/>
<dbReference type="VEuPathDB" id="FungiDB:F503_01416"/>
<dbReference type="STRING" id="1262450.S3BV62"/>
<dbReference type="InterPro" id="IPR053714">
    <property type="entry name" value="Iso_Racemase_Enz_sf"/>
</dbReference>
<dbReference type="HOGENOM" id="CLU_068086_1_0_1"/>
<dbReference type="InterPro" id="IPR026286">
    <property type="entry name" value="MaiA/AMDase"/>
</dbReference>
<evidence type="ECO:0000313" key="2">
    <source>
        <dbReference type="Proteomes" id="UP000016923"/>
    </source>
</evidence>
<proteinExistence type="predicted"/>
<dbReference type="Pfam" id="PF17645">
    <property type="entry name" value="Amdase"/>
    <property type="match status" value="1"/>
</dbReference>
<keyword evidence="2" id="KW-1185">Reference proteome</keyword>
<accession>S3BV62</accession>
<dbReference type="PANTHER" id="PTHR40267:SF1">
    <property type="entry name" value="BLR3294 PROTEIN"/>
    <property type="match status" value="1"/>
</dbReference>
<dbReference type="AlphaFoldDB" id="S3BV62"/>
<name>S3BV62_OPHP1</name>
<reference evidence="1 2" key="1">
    <citation type="journal article" date="2013" name="BMC Genomics">
        <title>The genome and transcriptome of the pine saprophyte Ophiostoma piceae, and a comparison with the bark beetle-associated pine pathogen Grosmannia clavigera.</title>
        <authorList>
            <person name="Haridas S."/>
            <person name="Wang Y."/>
            <person name="Lim L."/>
            <person name="Massoumi Alamouti S."/>
            <person name="Jackman S."/>
            <person name="Docking R."/>
            <person name="Robertson G."/>
            <person name="Birol I."/>
            <person name="Bohlmann J."/>
            <person name="Breuil C."/>
        </authorList>
    </citation>
    <scope>NUCLEOTIDE SEQUENCE [LARGE SCALE GENOMIC DNA]</scope>
    <source>
        <strain evidence="1 2">UAMH 11346</strain>
    </source>
</reference>
<dbReference type="Gene3D" id="3.40.50.12500">
    <property type="match status" value="1"/>
</dbReference>
<protein>
    <submittedName>
        <fullName evidence="1">Asp glu hydantoin racemase</fullName>
    </submittedName>
</protein>
<organism evidence="1 2">
    <name type="scientific">Ophiostoma piceae (strain UAMH 11346)</name>
    <name type="common">Sap stain fungus</name>
    <dbReference type="NCBI Taxonomy" id="1262450"/>
    <lineage>
        <taxon>Eukaryota</taxon>
        <taxon>Fungi</taxon>
        <taxon>Dikarya</taxon>
        <taxon>Ascomycota</taxon>
        <taxon>Pezizomycotina</taxon>
        <taxon>Sordariomycetes</taxon>
        <taxon>Sordariomycetidae</taxon>
        <taxon>Ophiostomatales</taxon>
        <taxon>Ophiostomataceae</taxon>
        <taxon>Ophiostoma</taxon>
    </lineage>
</organism>
<gene>
    <name evidence="1" type="ORF">F503_01416</name>
</gene>
<dbReference type="Proteomes" id="UP000016923">
    <property type="component" value="Unassembled WGS sequence"/>
</dbReference>
<dbReference type="EMBL" id="KE148161">
    <property type="protein sequence ID" value="EPE04412.1"/>
    <property type="molecule type" value="Genomic_DNA"/>
</dbReference>
<evidence type="ECO:0000313" key="1">
    <source>
        <dbReference type="EMBL" id="EPE04412.1"/>
    </source>
</evidence>